<keyword evidence="9" id="KW-0547">Nucleotide-binding</keyword>
<keyword evidence="3" id="KW-0597">Phosphoprotein</keyword>
<dbReference type="InterPro" id="IPR004358">
    <property type="entry name" value="Sig_transdc_His_kin-like_C"/>
</dbReference>
<dbReference type="PANTHER" id="PTHR45453">
    <property type="entry name" value="PHOSPHATE REGULON SENSOR PROTEIN PHOR"/>
    <property type="match status" value="1"/>
</dbReference>
<dbReference type="CDD" id="cd00075">
    <property type="entry name" value="HATPase"/>
    <property type="match status" value="1"/>
</dbReference>
<evidence type="ECO:0000256" key="1">
    <source>
        <dbReference type="ARBA" id="ARBA00000085"/>
    </source>
</evidence>
<proteinExistence type="predicted"/>
<reference evidence="9 10" key="1">
    <citation type="submission" date="2023-09" db="EMBL/GenBank/DDBJ databases">
        <authorList>
            <person name="Rey-Velasco X."/>
        </authorList>
    </citation>
    <scope>NUCLEOTIDE SEQUENCE [LARGE SCALE GENOMIC DNA]</scope>
    <source>
        <strain evidence="9 10">F390</strain>
    </source>
</reference>
<dbReference type="SUPFAM" id="SSF47384">
    <property type="entry name" value="Homodimeric domain of signal transducing histidine kinase"/>
    <property type="match status" value="1"/>
</dbReference>
<dbReference type="InterPro" id="IPR050351">
    <property type="entry name" value="BphY/WalK/GraS-like"/>
</dbReference>
<evidence type="ECO:0000313" key="9">
    <source>
        <dbReference type="EMBL" id="MDT0575163.1"/>
    </source>
</evidence>
<dbReference type="InterPro" id="IPR003661">
    <property type="entry name" value="HisK_dim/P_dom"/>
</dbReference>
<dbReference type="EC" id="2.7.13.3" evidence="2"/>
<dbReference type="InterPro" id="IPR005467">
    <property type="entry name" value="His_kinase_dom"/>
</dbReference>
<dbReference type="CDD" id="cd00082">
    <property type="entry name" value="HisKA"/>
    <property type="match status" value="1"/>
</dbReference>
<evidence type="ECO:0000256" key="3">
    <source>
        <dbReference type="ARBA" id="ARBA00022553"/>
    </source>
</evidence>
<dbReference type="Gene3D" id="1.10.287.130">
    <property type="match status" value="1"/>
</dbReference>
<evidence type="ECO:0000313" key="10">
    <source>
        <dbReference type="Proteomes" id="UP001259803"/>
    </source>
</evidence>
<dbReference type="InterPro" id="IPR036097">
    <property type="entry name" value="HisK_dim/P_sf"/>
</dbReference>
<dbReference type="Proteomes" id="UP001259803">
    <property type="component" value="Unassembled WGS sequence"/>
</dbReference>
<evidence type="ECO:0000256" key="6">
    <source>
        <dbReference type="ARBA" id="ARBA00023012"/>
    </source>
</evidence>
<keyword evidence="4" id="KW-0808">Transferase</keyword>
<dbReference type="SMART" id="SM00387">
    <property type="entry name" value="HATPase_c"/>
    <property type="match status" value="1"/>
</dbReference>
<evidence type="ECO:0000256" key="2">
    <source>
        <dbReference type="ARBA" id="ARBA00012438"/>
    </source>
</evidence>
<protein>
    <recommendedName>
        <fullName evidence="2">histidine kinase</fullName>
        <ecNumber evidence="2">2.7.13.3</ecNumber>
    </recommendedName>
</protein>
<name>A0ABU2ZGE7_9SPHN</name>
<keyword evidence="5" id="KW-0418">Kinase</keyword>
<comment type="catalytic activity">
    <reaction evidence="1">
        <text>ATP + protein L-histidine = ADP + protein N-phospho-L-histidine.</text>
        <dbReference type="EC" id="2.7.13.3"/>
    </reaction>
</comment>
<gene>
    <name evidence="9" type="ORF">RM533_03065</name>
</gene>
<dbReference type="InterPro" id="IPR036890">
    <property type="entry name" value="HATPase_C_sf"/>
</dbReference>
<dbReference type="SMART" id="SM00388">
    <property type="entry name" value="HisKA"/>
    <property type="match status" value="1"/>
</dbReference>
<evidence type="ECO:0000256" key="4">
    <source>
        <dbReference type="ARBA" id="ARBA00022679"/>
    </source>
</evidence>
<dbReference type="PROSITE" id="PS50109">
    <property type="entry name" value="HIS_KIN"/>
    <property type="match status" value="1"/>
</dbReference>
<comment type="caution">
    <text evidence="9">The sequence shown here is derived from an EMBL/GenBank/DDBJ whole genome shotgun (WGS) entry which is preliminary data.</text>
</comment>
<dbReference type="SUPFAM" id="SSF55874">
    <property type="entry name" value="ATPase domain of HSP90 chaperone/DNA topoisomerase II/histidine kinase"/>
    <property type="match status" value="1"/>
</dbReference>
<dbReference type="RefSeq" id="WP_311339745.1">
    <property type="nucleotide sequence ID" value="NZ_JAVRHS010000002.1"/>
</dbReference>
<evidence type="ECO:0000259" key="8">
    <source>
        <dbReference type="PROSITE" id="PS50109"/>
    </source>
</evidence>
<keyword evidence="9" id="KW-0067">ATP-binding</keyword>
<evidence type="ECO:0000256" key="7">
    <source>
        <dbReference type="SAM" id="MobiDB-lite"/>
    </source>
</evidence>
<feature type="domain" description="Histidine kinase" evidence="8">
    <location>
        <begin position="178"/>
        <end position="399"/>
    </location>
</feature>
<dbReference type="InterPro" id="IPR003594">
    <property type="entry name" value="HATPase_dom"/>
</dbReference>
<evidence type="ECO:0000256" key="5">
    <source>
        <dbReference type="ARBA" id="ARBA00022777"/>
    </source>
</evidence>
<keyword evidence="6" id="KW-0902">Two-component regulatory system</keyword>
<dbReference type="Pfam" id="PF02518">
    <property type="entry name" value="HATPase_c"/>
    <property type="match status" value="1"/>
</dbReference>
<organism evidence="9 10">
    <name type="scientific">Croceicoccus esteveae</name>
    <dbReference type="NCBI Taxonomy" id="3075597"/>
    <lineage>
        <taxon>Bacteria</taxon>
        <taxon>Pseudomonadati</taxon>
        <taxon>Pseudomonadota</taxon>
        <taxon>Alphaproteobacteria</taxon>
        <taxon>Sphingomonadales</taxon>
        <taxon>Erythrobacteraceae</taxon>
        <taxon>Croceicoccus</taxon>
    </lineage>
</organism>
<dbReference type="EMBL" id="JAVRHS010000002">
    <property type="protein sequence ID" value="MDT0575163.1"/>
    <property type="molecule type" value="Genomic_DNA"/>
</dbReference>
<dbReference type="Pfam" id="PF00512">
    <property type="entry name" value="HisKA"/>
    <property type="match status" value="1"/>
</dbReference>
<sequence length="418" mass="45202">MIGPLMQTRPSLVPGFLLALAGACVTGWIARDFWLAAGILVVWAASLLLTRPPPDNSTATIAGTLFQKDRLRDFLEPLDHPYLVMKHKRVILANRAAREVLGGHIIDQDIRVALRHPAAVRLVQQEGGGHALIRGLTGPRSIWHIALLPIDSDNTMIELVNRTAEADITRAHTDFVANASHELRTPLASIIGYVETLVDSGAGAAPVSHEARSRFLKTVLREARRLQALVEDLMSLSRIEAEKHDLPSVSFDIGELAQTVVADMSLLAGAGRIHLTADTGPMLVRGDRQQIEQAMRNLVENALKYGSSDTLVAVQLTFTGSSGVEMCVTDKGAGIPPEHLPHLTRRFYRADPGRSRASGGTGLGLAIVKHIVERHRGTLDIRSTLGTGTTIRIVLAAARQTPSDDTKGNASRRVTKVS</sequence>
<dbReference type="PRINTS" id="PR00344">
    <property type="entry name" value="BCTRLSENSOR"/>
</dbReference>
<dbReference type="Gene3D" id="3.30.565.10">
    <property type="entry name" value="Histidine kinase-like ATPase, C-terminal domain"/>
    <property type="match status" value="1"/>
</dbReference>
<feature type="region of interest" description="Disordered" evidence="7">
    <location>
        <begin position="399"/>
        <end position="418"/>
    </location>
</feature>
<dbReference type="GO" id="GO:0005524">
    <property type="term" value="F:ATP binding"/>
    <property type="evidence" value="ECO:0007669"/>
    <property type="project" value="UniProtKB-KW"/>
</dbReference>
<accession>A0ABU2ZGE7</accession>
<keyword evidence="10" id="KW-1185">Reference proteome</keyword>
<dbReference type="PANTHER" id="PTHR45453:SF1">
    <property type="entry name" value="PHOSPHATE REGULON SENSOR PROTEIN PHOR"/>
    <property type="match status" value="1"/>
</dbReference>